<proteinExistence type="predicted"/>
<evidence type="ECO:0000313" key="1">
    <source>
        <dbReference type="EMBL" id="CEI61078.1"/>
    </source>
</evidence>
<accession>A0A2L2SWJ7</accession>
<reference evidence="2" key="1">
    <citation type="submission" date="2014-10" db="EMBL/GenBank/DDBJ databases">
        <authorList>
            <person name="King R."/>
        </authorList>
    </citation>
    <scope>NUCLEOTIDE SEQUENCE [LARGE SCALE GENOMIC DNA]</scope>
    <source>
        <strain evidence="2">A3/5</strain>
    </source>
</reference>
<dbReference type="Proteomes" id="UP000245910">
    <property type="component" value="Chromosome II"/>
</dbReference>
<protein>
    <submittedName>
        <fullName evidence="1">Uncharacterized protein</fullName>
    </submittedName>
</protein>
<dbReference type="AlphaFoldDB" id="A0A2L2SWJ7"/>
<evidence type="ECO:0000313" key="2">
    <source>
        <dbReference type="Proteomes" id="UP000245910"/>
    </source>
</evidence>
<name>A0A2L2SWJ7_9HYPO</name>
<sequence>MILKVEQSEAGFDVNSIFWLPRRESVKPVQMILLTRWWANPVDAVVVRRSSQEKERDGSCRSARMVVEAF</sequence>
<keyword evidence="2" id="KW-1185">Reference proteome</keyword>
<dbReference type="EMBL" id="LN649230">
    <property type="protein sequence ID" value="CEI61078.1"/>
    <property type="molecule type" value="Genomic_DNA"/>
</dbReference>
<organism evidence="1 2">
    <name type="scientific">Fusarium venenatum</name>
    <dbReference type="NCBI Taxonomy" id="56646"/>
    <lineage>
        <taxon>Eukaryota</taxon>
        <taxon>Fungi</taxon>
        <taxon>Dikarya</taxon>
        <taxon>Ascomycota</taxon>
        <taxon>Pezizomycotina</taxon>
        <taxon>Sordariomycetes</taxon>
        <taxon>Hypocreomycetidae</taxon>
        <taxon>Hypocreales</taxon>
        <taxon>Nectriaceae</taxon>
        <taxon>Fusarium</taxon>
    </lineage>
</organism>